<protein>
    <submittedName>
        <fullName evidence="2">Uncharacterized protein</fullName>
    </submittedName>
</protein>
<dbReference type="InParanoid" id="W3WI77"/>
<dbReference type="OrthoDB" id="3440029at2759"/>
<feature type="compositionally biased region" description="Acidic residues" evidence="1">
    <location>
        <begin position="368"/>
        <end position="382"/>
    </location>
</feature>
<evidence type="ECO:0000256" key="1">
    <source>
        <dbReference type="SAM" id="MobiDB-lite"/>
    </source>
</evidence>
<name>W3WI77_PESFW</name>
<feature type="compositionally biased region" description="Basic and acidic residues" evidence="1">
    <location>
        <begin position="471"/>
        <end position="496"/>
    </location>
</feature>
<feature type="region of interest" description="Disordered" evidence="1">
    <location>
        <begin position="216"/>
        <end position="244"/>
    </location>
</feature>
<evidence type="ECO:0000313" key="2">
    <source>
        <dbReference type="EMBL" id="ETS73593.1"/>
    </source>
</evidence>
<proteinExistence type="predicted"/>
<dbReference type="Proteomes" id="UP000030651">
    <property type="component" value="Unassembled WGS sequence"/>
</dbReference>
<feature type="region of interest" description="Disordered" evidence="1">
    <location>
        <begin position="280"/>
        <end position="503"/>
    </location>
</feature>
<feature type="compositionally biased region" description="Pro residues" evidence="1">
    <location>
        <begin position="454"/>
        <end position="467"/>
    </location>
</feature>
<feature type="region of interest" description="Disordered" evidence="1">
    <location>
        <begin position="667"/>
        <end position="695"/>
    </location>
</feature>
<dbReference type="GeneID" id="19279552"/>
<dbReference type="EMBL" id="KI912121">
    <property type="protein sequence ID" value="ETS73593.1"/>
    <property type="molecule type" value="Genomic_DNA"/>
</dbReference>
<feature type="compositionally biased region" description="Polar residues" evidence="1">
    <location>
        <begin position="280"/>
        <end position="296"/>
    </location>
</feature>
<sequence length="695" mass="78723">MNQPFIQLNGGDGGRGGPPHHQGSGPRPMQQPQMQHGFPPQGQAPRQMHQPAMQHGYPPPPPPREAIPVDLRSSRPVIEVTDIREQLMTESDMRRKLTHYKAVRFEKLAGQDLYDDDDGERAQSGWDRAIKTQVQGISRKDMLDLIYRLDMTTQDVTQKKASLSPALLRQLDFELDKLSREDDDPHNYVWTLAQIDQQLQEVDPYIAAQHDVATLRVHKTSRTSKHTSKSKKKSSNSSAPRKQQKVYWERVSLTAYFKRSPRQQANIRFLYQMTKRAQATTQFGGPQQPIVMNSQGIRPAADGPPNGQMPMRAPPHQFPNGAHGGPQQQPPVPPQHRHPGMRAGTQAPARPVPGTRGPMAGVVAVSDSDSDSSSDSDDESSDSEQSRSTMRTDPPSPMFVNKAARKRAQDPRRNPSQPRNFSRYYGVESQNRSRKRQGKTYIADAQRRRSPPMAHQPPPPPPPPPPTSILHQREASDDIERIKHAYETGRADERYIRQSPTRPPVITTYASDIERLRNSAYNAGMEDAKREDRFVEEIEIGARPSRVARVYQAPRPNVRTVDPRVHARDGLREQRLGGFPDDNLPRVDRLSMDDHGWEYHESLPRRPEVSRMGRPYGHDTLYESDGDDEDFISAPRGVEIHVGLERPSLRANYRTVDHLGRPLVSNAMDLGQDSHTNPFLPTLSPERGRSYERRR</sequence>
<gene>
    <name evidence="2" type="ORF">PFICI_14539</name>
</gene>
<dbReference type="AlphaFoldDB" id="W3WI77"/>
<feature type="region of interest" description="Disordered" evidence="1">
    <location>
        <begin position="1"/>
        <end position="72"/>
    </location>
</feature>
<evidence type="ECO:0000313" key="3">
    <source>
        <dbReference type="Proteomes" id="UP000030651"/>
    </source>
</evidence>
<feature type="compositionally biased region" description="Basic residues" evidence="1">
    <location>
        <begin position="216"/>
        <end position="234"/>
    </location>
</feature>
<feature type="compositionally biased region" description="Low complexity" evidence="1">
    <location>
        <begin position="19"/>
        <end position="28"/>
    </location>
</feature>
<accession>W3WI77</accession>
<keyword evidence="3" id="KW-1185">Reference proteome</keyword>
<dbReference type="HOGENOM" id="CLU_396427_0_0_1"/>
<feature type="compositionally biased region" description="Basic and acidic residues" evidence="1">
    <location>
        <begin position="686"/>
        <end position="695"/>
    </location>
</feature>
<organism evidence="2 3">
    <name type="scientific">Pestalotiopsis fici (strain W106-1 / CGMCC3.15140)</name>
    <dbReference type="NCBI Taxonomy" id="1229662"/>
    <lineage>
        <taxon>Eukaryota</taxon>
        <taxon>Fungi</taxon>
        <taxon>Dikarya</taxon>
        <taxon>Ascomycota</taxon>
        <taxon>Pezizomycotina</taxon>
        <taxon>Sordariomycetes</taxon>
        <taxon>Xylariomycetidae</taxon>
        <taxon>Amphisphaeriales</taxon>
        <taxon>Sporocadaceae</taxon>
        <taxon>Pestalotiopsis</taxon>
    </lineage>
</organism>
<dbReference type="RefSeq" id="XP_007841311.1">
    <property type="nucleotide sequence ID" value="XM_007843120.1"/>
</dbReference>
<dbReference type="OMA" id="EMEARKY"/>
<dbReference type="eggNOG" id="ENOG502RS2E">
    <property type="taxonomic scope" value="Eukaryota"/>
</dbReference>
<reference evidence="3" key="1">
    <citation type="journal article" date="2015" name="BMC Genomics">
        <title>Genomic and transcriptomic analysis of the endophytic fungus Pestalotiopsis fici reveals its lifestyle and high potential for synthesis of natural products.</title>
        <authorList>
            <person name="Wang X."/>
            <person name="Zhang X."/>
            <person name="Liu L."/>
            <person name="Xiang M."/>
            <person name="Wang W."/>
            <person name="Sun X."/>
            <person name="Che Y."/>
            <person name="Guo L."/>
            <person name="Liu G."/>
            <person name="Guo L."/>
            <person name="Wang C."/>
            <person name="Yin W.B."/>
            <person name="Stadler M."/>
            <person name="Zhang X."/>
            <person name="Liu X."/>
        </authorList>
    </citation>
    <scope>NUCLEOTIDE SEQUENCE [LARGE SCALE GENOMIC DNA]</scope>
    <source>
        <strain evidence="3">W106-1 / CGMCC3.15140</strain>
    </source>
</reference>
<dbReference type="KEGG" id="pfy:PFICI_14539"/>